<dbReference type="EMBL" id="SDEE01000018">
    <property type="protein sequence ID" value="RXW24520.1"/>
    <property type="molecule type" value="Genomic_DNA"/>
</dbReference>
<feature type="transmembrane region" description="Helical" evidence="11">
    <location>
        <begin position="418"/>
        <end position="439"/>
    </location>
</feature>
<dbReference type="GO" id="GO:0015297">
    <property type="term" value="F:antiporter activity"/>
    <property type="evidence" value="ECO:0007669"/>
    <property type="project" value="UniProtKB-KW"/>
</dbReference>
<keyword evidence="9" id="KW-0739">Sodium transport</keyword>
<keyword evidence="6" id="KW-0915">Sodium</keyword>
<sequence>LSVLGYVGLLLLIFDAGLSTPAALLLNLHNLAASLLVGLTGILVPIALSLALFHAAFRFSLLTAFAAGAALCSTSLGTTVSLLSGDMKKSRVGAVLMTAALFDDIVGLMIAGVIANLVPSSDASIHWSTIARPILVSVAFALGTPVLALIARRIVLQRRAPFAHLRHRLCSVLNVNRTHIDLLVIVSTLLAFVATSHLAGTSELFGAYLAGAFLGHVFAPLDDSIANGVSGNEDNPVLKTFTSHISNTLLHPLLSPLFFASIGASIPVDQLFTVHLPTAAGEMVKSHRVVWRGIVYSLLMIFAKAVSGVWVFVFWKKPKPKQNDEKNEKGDTTDGGGTAATSTLELEKQNDTSHVNARPTPNESASGSGSNSPDIDIQSQIRSRASNHLNEDDDDEKNEKLEKRPDSSPSSTSRLPTALLLGLAMVARGEIALVVAQLARPLLVDDQGGSGGSEEPYVIVMWAILLTTFGGALGVGFVVRWTRGRPRLD</sequence>
<keyword evidence="14" id="KW-1185">Reference proteome</keyword>
<evidence type="ECO:0000313" key="13">
    <source>
        <dbReference type="EMBL" id="RXW24520.1"/>
    </source>
</evidence>
<feature type="region of interest" description="Disordered" evidence="10">
    <location>
        <begin position="345"/>
        <end position="414"/>
    </location>
</feature>
<dbReference type="InterPro" id="IPR038770">
    <property type="entry name" value="Na+/solute_symporter_sf"/>
</dbReference>
<keyword evidence="2" id="KW-0813">Transport</keyword>
<dbReference type="Pfam" id="PF00999">
    <property type="entry name" value="Na_H_Exchanger"/>
    <property type="match status" value="1"/>
</dbReference>
<keyword evidence="7" id="KW-0406">Ion transport</keyword>
<protein>
    <recommendedName>
        <fullName evidence="12">Cation/H+ exchanger transmembrane domain-containing protein</fullName>
    </recommendedName>
</protein>
<comment type="caution">
    <text evidence="13">The sequence shown here is derived from an EMBL/GenBank/DDBJ whole genome shotgun (WGS) entry which is preliminary data.</text>
</comment>
<evidence type="ECO:0000256" key="8">
    <source>
        <dbReference type="ARBA" id="ARBA00023136"/>
    </source>
</evidence>
<feature type="transmembrane region" description="Helical" evidence="11">
    <location>
        <begin position="459"/>
        <end position="479"/>
    </location>
</feature>
<evidence type="ECO:0000256" key="4">
    <source>
        <dbReference type="ARBA" id="ARBA00022692"/>
    </source>
</evidence>
<evidence type="ECO:0000313" key="14">
    <source>
        <dbReference type="Proteomes" id="UP000290288"/>
    </source>
</evidence>
<evidence type="ECO:0000256" key="11">
    <source>
        <dbReference type="SAM" id="Phobius"/>
    </source>
</evidence>
<keyword evidence="4 11" id="KW-0812">Transmembrane</keyword>
<evidence type="ECO:0000256" key="6">
    <source>
        <dbReference type="ARBA" id="ARBA00023053"/>
    </source>
</evidence>
<name>A0A4Q2DV74_9AGAR</name>
<comment type="subcellular location">
    <subcellularLocation>
        <location evidence="1">Membrane</location>
        <topology evidence="1">Multi-pass membrane protein</topology>
    </subcellularLocation>
</comment>
<dbReference type="GO" id="GO:0016020">
    <property type="term" value="C:membrane"/>
    <property type="evidence" value="ECO:0007669"/>
    <property type="project" value="UniProtKB-SubCell"/>
</dbReference>
<evidence type="ECO:0000256" key="9">
    <source>
        <dbReference type="ARBA" id="ARBA00023201"/>
    </source>
</evidence>
<feature type="non-terminal residue" evidence="13">
    <location>
        <position position="1"/>
    </location>
</feature>
<dbReference type="InterPro" id="IPR006153">
    <property type="entry name" value="Cation/H_exchanger_TM"/>
</dbReference>
<feature type="domain" description="Cation/H+ exchanger transmembrane" evidence="12">
    <location>
        <begin position="2"/>
        <end position="312"/>
    </location>
</feature>
<dbReference type="AlphaFoldDB" id="A0A4Q2DV74"/>
<gene>
    <name evidence="13" type="ORF">EST38_g1390</name>
</gene>
<evidence type="ECO:0000256" key="5">
    <source>
        <dbReference type="ARBA" id="ARBA00022989"/>
    </source>
</evidence>
<feature type="compositionally biased region" description="Polar residues" evidence="10">
    <location>
        <begin position="352"/>
        <end position="388"/>
    </location>
</feature>
<dbReference type="GO" id="GO:0006814">
    <property type="term" value="P:sodium ion transport"/>
    <property type="evidence" value="ECO:0007669"/>
    <property type="project" value="UniProtKB-KW"/>
</dbReference>
<evidence type="ECO:0000256" key="1">
    <source>
        <dbReference type="ARBA" id="ARBA00004141"/>
    </source>
</evidence>
<dbReference type="PANTHER" id="PTHR43562:SF3">
    <property type="entry name" value="SODIUM ION_PROTON EXCHANGER (EUROFUNG)"/>
    <property type="match status" value="1"/>
</dbReference>
<feature type="transmembrane region" description="Helical" evidence="11">
    <location>
        <begin position="130"/>
        <end position="151"/>
    </location>
</feature>
<feature type="transmembrane region" description="Helical" evidence="11">
    <location>
        <begin position="95"/>
        <end position="118"/>
    </location>
</feature>
<dbReference type="OrthoDB" id="1288932at2759"/>
<evidence type="ECO:0000256" key="3">
    <source>
        <dbReference type="ARBA" id="ARBA00022449"/>
    </source>
</evidence>
<keyword evidence="3" id="KW-0050">Antiport</keyword>
<proteinExistence type="predicted"/>
<feature type="transmembrane region" description="Helical" evidence="11">
    <location>
        <begin position="180"/>
        <end position="199"/>
    </location>
</feature>
<accession>A0A4Q2DV74</accession>
<feature type="compositionally biased region" description="Basic and acidic residues" evidence="10">
    <location>
        <begin position="397"/>
        <end position="406"/>
    </location>
</feature>
<keyword evidence="8 11" id="KW-0472">Membrane</keyword>
<dbReference type="Proteomes" id="UP000290288">
    <property type="component" value="Unassembled WGS sequence"/>
</dbReference>
<evidence type="ECO:0000256" key="2">
    <source>
        <dbReference type="ARBA" id="ARBA00022448"/>
    </source>
</evidence>
<dbReference type="GO" id="GO:1902600">
    <property type="term" value="P:proton transmembrane transport"/>
    <property type="evidence" value="ECO:0007669"/>
    <property type="project" value="InterPro"/>
</dbReference>
<feature type="transmembrane region" description="Helical" evidence="11">
    <location>
        <begin position="59"/>
        <end position="83"/>
    </location>
</feature>
<keyword evidence="5 11" id="KW-1133">Transmembrane helix</keyword>
<feature type="transmembrane region" description="Helical" evidence="11">
    <location>
        <begin position="293"/>
        <end position="315"/>
    </location>
</feature>
<feature type="transmembrane region" description="Helical" evidence="11">
    <location>
        <begin position="6"/>
        <end position="26"/>
    </location>
</feature>
<evidence type="ECO:0000256" key="10">
    <source>
        <dbReference type="SAM" id="MobiDB-lite"/>
    </source>
</evidence>
<reference evidence="13 14" key="1">
    <citation type="submission" date="2019-01" db="EMBL/GenBank/DDBJ databases">
        <title>Draft genome sequence of Psathyrella aberdarensis IHI B618.</title>
        <authorList>
            <person name="Buettner E."/>
            <person name="Kellner H."/>
        </authorList>
    </citation>
    <scope>NUCLEOTIDE SEQUENCE [LARGE SCALE GENOMIC DNA]</scope>
    <source>
        <strain evidence="13 14">IHI B618</strain>
    </source>
</reference>
<evidence type="ECO:0000256" key="7">
    <source>
        <dbReference type="ARBA" id="ARBA00023065"/>
    </source>
</evidence>
<feature type="transmembrane region" description="Helical" evidence="11">
    <location>
        <begin position="33"/>
        <end position="53"/>
    </location>
</feature>
<organism evidence="13 14">
    <name type="scientific">Candolleomyces aberdarensis</name>
    <dbReference type="NCBI Taxonomy" id="2316362"/>
    <lineage>
        <taxon>Eukaryota</taxon>
        <taxon>Fungi</taxon>
        <taxon>Dikarya</taxon>
        <taxon>Basidiomycota</taxon>
        <taxon>Agaricomycotina</taxon>
        <taxon>Agaricomycetes</taxon>
        <taxon>Agaricomycetidae</taxon>
        <taxon>Agaricales</taxon>
        <taxon>Agaricineae</taxon>
        <taxon>Psathyrellaceae</taxon>
        <taxon>Candolleomyces</taxon>
    </lineage>
</organism>
<evidence type="ECO:0000259" key="12">
    <source>
        <dbReference type="Pfam" id="PF00999"/>
    </source>
</evidence>
<dbReference type="PANTHER" id="PTHR43562">
    <property type="entry name" value="NAPA-TYPE SODIUM/HYDROGEN ANTIPORTER"/>
    <property type="match status" value="1"/>
</dbReference>
<dbReference type="Gene3D" id="1.20.1530.20">
    <property type="match status" value="1"/>
</dbReference>